<dbReference type="GO" id="GO:0055085">
    <property type="term" value="P:transmembrane transport"/>
    <property type="evidence" value="ECO:0007669"/>
    <property type="project" value="InterPro"/>
</dbReference>
<keyword evidence="5" id="KW-0997">Cell inner membrane</keyword>
<dbReference type="KEGG" id="spii:G7077_11145"/>
<keyword evidence="4" id="KW-1003">Cell membrane</keyword>
<accession>A0A6G7YRL2</accession>
<dbReference type="Proteomes" id="UP000503222">
    <property type="component" value="Chromosome"/>
</dbReference>
<evidence type="ECO:0000256" key="11">
    <source>
        <dbReference type="SAM" id="Phobius"/>
    </source>
</evidence>
<evidence type="ECO:0000256" key="10">
    <source>
        <dbReference type="SAM" id="MobiDB-lite"/>
    </source>
</evidence>
<evidence type="ECO:0000256" key="3">
    <source>
        <dbReference type="ARBA" id="ARBA00022448"/>
    </source>
</evidence>
<keyword evidence="7" id="KW-0653">Protein transport</keyword>
<evidence type="ECO:0000256" key="6">
    <source>
        <dbReference type="ARBA" id="ARBA00022692"/>
    </source>
</evidence>
<feature type="domain" description="TonB C-terminal" evidence="12">
    <location>
        <begin position="159"/>
        <end position="257"/>
    </location>
</feature>
<keyword evidence="9 11" id="KW-0472">Membrane</keyword>
<name>A0A6G7YRL2_9SPHN</name>
<dbReference type="GO" id="GO:0015031">
    <property type="term" value="P:protein transport"/>
    <property type="evidence" value="ECO:0007669"/>
    <property type="project" value="UniProtKB-KW"/>
</dbReference>
<protein>
    <submittedName>
        <fullName evidence="13">Energy transducer TonB</fullName>
    </submittedName>
</protein>
<dbReference type="NCBIfam" id="TIGR01352">
    <property type="entry name" value="tonB_Cterm"/>
    <property type="match status" value="1"/>
</dbReference>
<organism evidence="13 14">
    <name type="scientific">Sphingomonas piscis</name>
    <dbReference type="NCBI Taxonomy" id="2714943"/>
    <lineage>
        <taxon>Bacteria</taxon>
        <taxon>Pseudomonadati</taxon>
        <taxon>Pseudomonadota</taxon>
        <taxon>Alphaproteobacteria</taxon>
        <taxon>Sphingomonadales</taxon>
        <taxon>Sphingomonadaceae</taxon>
        <taxon>Sphingomonas</taxon>
    </lineage>
</organism>
<keyword evidence="8 11" id="KW-1133">Transmembrane helix</keyword>
<evidence type="ECO:0000256" key="8">
    <source>
        <dbReference type="ARBA" id="ARBA00022989"/>
    </source>
</evidence>
<sequence>MVRLNADPGDRLKSGIAVAAVHLVLGLVLLRSFGFTVPTKATDETQLIRIDLDDPPPPPTPAPPGTERQPREVARPKNPEGAASPANRKNDPAAVVAPIPVIPLPVPQVPTAPIAGSGSAPAAGAAVLAGPGTGAGGVGTGLGSGRFGNGTGGGGGGLGVHAKLLRGGIGPNDYPRRAVQRRAQGTTYIRFTVWPDGRVRNCVVTRTSGHRDLDVATCRLLERNLRFRPARDAAGRPVAEVVRGQQDWELGPEPPAREYDGEFVDD</sequence>
<dbReference type="SUPFAM" id="SSF74653">
    <property type="entry name" value="TolA/TonB C-terminal domain"/>
    <property type="match status" value="1"/>
</dbReference>
<proteinExistence type="inferred from homology"/>
<gene>
    <name evidence="13" type="ORF">G7077_11145</name>
</gene>
<dbReference type="Pfam" id="PF03544">
    <property type="entry name" value="TonB_C"/>
    <property type="match status" value="1"/>
</dbReference>
<feature type="compositionally biased region" description="Pro residues" evidence="10">
    <location>
        <begin position="55"/>
        <end position="64"/>
    </location>
</feature>
<evidence type="ECO:0000256" key="2">
    <source>
        <dbReference type="ARBA" id="ARBA00006555"/>
    </source>
</evidence>
<dbReference type="RefSeq" id="WP_166411764.1">
    <property type="nucleotide sequence ID" value="NZ_CP049869.1"/>
</dbReference>
<comment type="similarity">
    <text evidence="2">Belongs to the TonB family.</text>
</comment>
<dbReference type="PANTHER" id="PTHR33446">
    <property type="entry name" value="PROTEIN TONB-RELATED"/>
    <property type="match status" value="1"/>
</dbReference>
<dbReference type="GO" id="GO:0031992">
    <property type="term" value="F:energy transducer activity"/>
    <property type="evidence" value="ECO:0007669"/>
    <property type="project" value="TreeGrafter"/>
</dbReference>
<evidence type="ECO:0000256" key="9">
    <source>
        <dbReference type="ARBA" id="ARBA00023136"/>
    </source>
</evidence>
<reference evidence="13 14" key="1">
    <citation type="submission" date="2020-03" db="EMBL/GenBank/DDBJ databases">
        <title>Sphingomonas sp. nov., isolated from fish.</title>
        <authorList>
            <person name="Hyun D.-W."/>
            <person name="Bae J.-W."/>
        </authorList>
    </citation>
    <scope>NUCLEOTIDE SEQUENCE [LARGE SCALE GENOMIC DNA]</scope>
    <source>
        <strain evidence="13 14">HDW15B</strain>
    </source>
</reference>
<evidence type="ECO:0000256" key="1">
    <source>
        <dbReference type="ARBA" id="ARBA00004383"/>
    </source>
</evidence>
<evidence type="ECO:0000313" key="14">
    <source>
        <dbReference type="Proteomes" id="UP000503222"/>
    </source>
</evidence>
<keyword evidence="3" id="KW-0813">Transport</keyword>
<comment type="subcellular location">
    <subcellularLocation>
        <location evidence="1">Cell inner membrane</location>
        <topology evidence="1">Single-pass membrane protein</topology>
        <orientation evidence="1">Periplasmic side</orientation>
    </subcellularLocation>
</comment>
<evidence type="ECO:0000256" key="5">
    <source>
        <dbReference type="ARBA" id="ARBA00022519"/>
    </source>
</evidence>
<evidence type="ECO:0000256" key="4">
    <source>
        <dbReference type="ARBA" id="ARBA00022475"/>
    </source>
</evidence>
<evidence type="ECO:0000313" key="13">
    <source>
        <dbReference type="EMBL" id="QIK79376.1"/>
    </source>
</evidence>
<dbReference type="PROSITE" id="PS52015">
    <property type="entry name" value="TONB_CTD"/>
    <property type="match status" value="1"/>
</dbReference>
<feature type="transmembrane region" description="Helical" evidence="11">
    <location>
        <begin position="12"/>
        <end position="30"/>
    </location>
</feature>
<dbReference type="GO" id="GO:0098797">
    <property type="term" value="C:plasma membrane protein complex"/>
    <property type="evidence" value="ECO:0007669"/>
    <property type="project" value="TreeGrafter"/>
</dbReference>
<dbReference type="InterPro" id="IPR006260">
    <property type="entry name" value="TonB/TolA_C"/>
</dbReference>
<dbReference type="InterPro" id="IPR037682">
    <property type="entry name" value="TonB_C"/>
</dbReference>
<keyword evidence="14" id="KW-1185">Reference proteome</keyword>
<dbReference type="EMBL" id="CP049869">
    <property type="protein sequence ID" value="QIK79376.1"/>
    <property type="molecule type" value="Genomic_DNA"/>
</dbReference>
<evidence type="ECO:0000259" key="12">
    <source>
        <dbReference type="PROSITE" id="PS52015"/>
    </source>
</evidence>
<dbReference type="AlphaFoldDB" id="A0A6G7YRL2"/>
<evidence type="ECO:0000256" key="7">
    <source>
        <dbReference type="ARBA" id="ARBA00022927"/>
    </source>
</evidence>
<keyword evidence="6 11" id="KW-0812">Transmembrane</keyword>
<dbReference type="PANTHER" id="PTHR33446:SF2">
    <property type="entry name" value="PROTEIN TONB"/>
    <property type="match status" value="1"/>
</dbReference>
<feature type="region of interest" description="Disordered" evidence="10">
    <location>
        <begin position="242"/>
        <end position="266"/>
    </location>
</feature>
<dbReference type="Gene3D" id="3.30.1150.10">
    <property type="match status" value="1"/>
</dbReference>
<dbReference type="InterPro" id="IPR051045">
    <property type="entry name" value="TonB-dependent_transducer"/>
</dbReference>
<feature type="region of interest" description="Disordered" evidence="10">
    <location>
        <begin position="49"/>
        <end position="91"/>
    </location>
</feature>
<feature type="compositionally biased region" description="Basic and acidic residues" evidence="10">
    <location>
        <begin position="68"/>
        <end position="78"/>
    </location>
</feature>